<evidence type="ECO:0000313" key="3">
    <source>
        <dbReference type="Proteomes" id="UP001212841"/>
    </source>
</evidence>
<dbReference type="AlphaFoldDB" id="A0AAD5X1G2"/>
<dbReference type="EMBL" id="JADGJD010001246">
    <property type="protein sequence ID" value="KAJ3045164.1"/>
    <property type="molecule type" value="Genomic_DNA"/>
</dbReference>
<evidence type="ECO:0000313" key="2">
    <source>
        <dbReference type="EMBL" id="KAJ3045164.1"/>
    </source>
</evidence>
<keyword evidence="3" id="KW-1185">Reference proteome</keyword>
<comment type="caution">
    <text evidence="2">The sequence shown here is derived from an EMBL/GenBank/DDBJ whole genome shotgun (WGS) entry which is preliminary data.</text>
</comment>
<gene>
    <name evidence="2" type="ORF">HK097_001269</name>
</gene>
<dbReference type="SUPFAM" id="SSF50965">
    <property type="entry name" value="Galactose oxidase, central domain"/>
    <property type="match status" value="1"/>
</dbReference>
<evidence type="ECO:0000256" key="1">
    <source>
        <dbReference type="SAM" id="MobiDB-lite"/>
    </source>
</evidence>
<proteinExistence type="predicted"/>
<sequence>MTADPSPPPFPQTLTRPIFLRQCLVPQKPATANPTLLPPNTFYTSMINNGLTAWEALSHFLPCSKAEQKKWPHPVWTFSRFGQSLTTLPTPLQTVHPTIGLLPASTKIFIGGEHEDSYDPDFNIYNDVIIIKPPLTDGSDSEKEIHILTYPHTAFPPTDFHTATQISEKIYIIGNIGYDAGANKSSKAQICVLDLPTLSMQRVDVVSPEPVAKKGSPKGRKAKSPVASPPLFEPVATTDEDPGWISQHNAELTAEGNILVTVQEGRYCTQQGGCEPGQWLYNPACGKWSKVPIVEP</sequence>
<feature type="region of interest" description="Disordered" evidence="1">
    <location>
        <begin position="209"/>
        <end position="242"/>
    </location>
</feature>
<organism evidence="2 3">
    <name type="scientific">Rhizophlyctis rosea</name>
    <dbReference type="NCBI Taxonomy" id="64517"/>
    <lineage>
        <taxon>Eukaryota</taxon>
        <taxon>Fungi</taxon>
        <taxon>Fungi incertae sedis</taxon>
        <taxon>Chytridiomycota</taxon>
        <taxon>Chytridiomycota incertae sedis</taxon>
        <taxon>Chytridiomycetes</taxon>
        <taxon>Rhizophlyctidales</taxon>
        <taxon>Rhizophlyctidaceae</taxon>
        <taxon>Rhizophlyctis</taxon>
    </lineage>
</organism>
<name>A0AAD5X1G2_9FUNG</name>
<dbReference type="Proteomes" id="UP001212841">
    <property type="component" value="Unassembled WGS sequence"/>
</dbReference>
<reference evidence="2" key="1">
    <citation type="submission" date="2020-05" db="EMBL/GenBank/DDBJ databases">
        <title>Phylogenomic resolution of chytrid fungi.</title>
        <authorList>
            <person name="Stajich J.E."/>
            <person name="Amses K."/>
            <person name="Simmons R."/>
            <person name="Seto K."/>
            <person name="Myers J."/>
            <person name="Bonds A."/>
            <person name="Quandt C.A."/>
            <person name="Barry K."/>
            <person name="Liu P."/>
            <person name="Grigoriev I."/>
            <person name="Longcore J.E."/>
            <person name="James T.Y."/>
        </authorList>
    </citation>
    <scope>NUCLEOTIDE SEQUENCE</scope>
    <source>
        <strain evidence="2">JEL0318</strain>
    </source>
</reference>
<accession>A0AAD5X1G2</accession>
<protein>
    <submittedName>
        <fullName evidence="2">Uncharacterized protein</fullName>
    </submittedName>
</protein>
<dbReference type="InterPro" id="IPR011043">
    <property type="entry name" value="Gal_Oxase/kelch_b-propeller"/>
</dbReference>